<evidence type="ECO:0000313" key="1">
    <source>
        <dbReference type="EMBL" id="KAJ3498964.1"/>
    </source>
</evidence>
<comment type="caution">
    <text evidence="1">The sequence shown here is derived from an EMBL/GenBank/DDBJ whole genome shotgun (WGS) entry which is preliminary data.</text>
</comment>
<protein>
    <submittedName>
        <fullName evidence="1">Uncharacterized protein</fullName>
    </submittedName>
</protein>
<name>A0ACC1R603_9HYPO</name>
<organism evidence="1 2">
    <name type="scientific">Lecanicillium saksenae</name>
    <dbReference type="NCBI Taxonomy" id="468837"/>
    <lineage>
        <taxon>Eukaryota</taxon>
        <taxon>Fungi</taxon>
        <taxon>Dikarya</taxon>
        <taxon>Ascomycota</taxon>
        <taxon>Pezizomycotina</taxon>
        <taxon>Sordariomycetes</taxon>
        <taxon>Hypocreomycetidae</taxon>
        <taxon>Hypocreales</taxon>
        <taxon>Cordycipitaceae</taxon>
        <taxon>Lecanicillium</taxon>
    </lineage>
</organism>
<reference evidence="1" key="1">
    <citation type="submission" date="2022-07" db="EMBL/GenBank/DDBJ databases">
        <title>Genome Sequence of Lecanicillium saksenae.</title>
        <authorList>
            <person name="Buettner E."/>
        </authorList>
    </citation>
    <scope>NUCLEOTIDE SEQUENCE</scope>
    <source>
        <strain evidence="1">VT-O1</strain>
    </source>
</reference>
<sequence length="299" mass="33491">MSSQATMEEIDWQRLNSSLETEIQNRFLSLCSAAETRLIHIYLMAKVTLTPKNIRSASHHPLSRPRGSQNCPEILQWGLFCFIFGMKKAFRCGGVQDLVRQNPTALRRFMIGDDPAVSLPDTSSATTPRRDNGLEHESHGTPSSDQTCAIVAESSTLALVTKEINWGLRETDLDLLKTRLEEREAALRRRELKLQKKAKNERKSLAVRVAMRALHESTRQCYKDQYDQMVLNLNSLNLLCATIATTTPGSTECTELLEKFKCLHATTSENANDGWKIVDNMIRQVAGGDKGRLGDGNSV</sequence>
<keyword evidence="2" id="KW-1185">Reference proteome</keyword>
<accession>A0ACC1R603</accession>
<dbReference type="EMBL" id="JANAKD010000027">
    <property type="protein sequence ID" value="KAJ3498964.1"/>
    <property type="molecule type" value="Genomic_DNA"/>
</dbReference>
<proteinExistence type="predicted"/>
<dbReference type="Proteomes" id="UP001148737">
    <property type="component" value="Unassembled WGS sequence"/>
</dbReference>
<evidence type="ECO:0000313" key="2">
    <source>
        <dbReference type="Proteomes" id="UP001148737"/>
    </source>
</evidence>
<gene>
    <name evidence="1" type="ORF">NLG97_g725</name>
</gene>